<dbReference type="Proteomes" id="UP000244336">
    <property type="component" value="Chromosome 2"/>
</dbReference>
<keyword evidence="2" id="KW-1185">Reference proteome</keyword>
<sequence>MNFVRGGGNQDDNLSTEKDVAELFVNPDETCAVNEGEIGYSQMNL</sequence>
<evidence type="ECO:0000313" key="2">
    <source>
        <dbReference type="Proteomes" id="UP000244336"/>
    </source>
</evidence>
<dbReference type="Gramene" id="PUZ70118">
    <property type="protein sequence ID" value="PUZ70118"/>
    <property type="gene ID" value="GQ55_2G200000"/>
</dbReference>
<reference evidence="1 2" key="1">
    <citation type="submission" date="2018-04" db="EMBL/GenBank/DDBJ databases">
        <title>WGS assembly of Panicum hallii var. hallii HAL2.</title>
        <authorList>
            <person name="Lovell J."/>
            <person name="Jenkins J."/>
            <person name="Lowry D."/>
            <person name="Mamidi S."/>
            <person name="Sreedasyam A."/>
            <person name="Weng X."/>
            <person name="Barry K."/>
            <person name="Bonette J."/>
            <person name="Campitelli B."/>
            <person name="Daum C."/>
            <person name="Gordon S."/>
            <person name="Gould B."/>
            <person name="Lipzen A."/>
            <person name="MacQueen A."/>
            <person name="Palacio-Mejia J."/>
            <person name="Plott C."/>
            <person name="Shakirov E."/>
            <person name="Shu S."/>
            <person name="Yoshinaga Y."/>
            <person name="Zane M."/>
            <person name="Rokhsar D."/>
            <person name="Grimwood J."/>
            <person name="Schmutz J."/>
            <person name="Juenger T."/>
        </authorList>
    </citation>
    <scope>NUCLEOTIDE SEQUENCE [LARGE SCALE GENOMIC DNA]</scope>
    <source>
        <strain evidence="2">cv. HAL2</strain>
    </source>
</reference>
<name>A0A2T7EQL4_9POAL</name>
<proteinExistence type="predicted"/>
<evidence type="ECO:0000313" key="1">
    <source>
        <dbReference type="EMBL" id="PUZ70118.1"/>
    </source>
</evidence>
<organism evidence="1 2">
    <name type="scientific">Panicum hallii var. hallii</name>
    <dbReference type="NCBI Taxonomy" id="1504633"/>
    <lineage>
        <taxon>Eukaryota</taxon>
        <taxon>Viridiplantae</taxon>
        <taxon>Streptophyta</taxon>
        <taxon>Embryophyta</taxon>
        <taxon>Tracheophyta</taxon>
        <taxon>Spermatophyta</taxon>
        <taxon>Magnoliopsida</taxon>
        <taxon>Liliopsida</taxon>
        <taxon>Poales</taxon>
        <taxon>Poaceae</taxon>
        <taxon>PACMAD clade</taxon>
        <taxon>Panicoideae</taxon>
        <taxon>Panicodae</taxon>
        <taxon>Paniceae</taxon>
        <taxon>Panicinae</taxon>
        <taxon>Panicum</taxon>
        <taxon>Panicum sect. Panicum</taxon>
    </lineage>
</organism>
<dbReference type="EMBL" id="CM009750">
    <property type="protein sequence ID" value="PUZ70118.1"/>
    <property type="molecule type" value="Genomic_DNA"/>
</dbReference>
<dbReference type="AlphaFoldDB" id="A0A2T7EQL4"/>
<gene>
    <name evidence="1" type="ORF">GQ55_2G200000</name>
</gene>
<accession>A0A2T7EQL4</accession>
<protein>
    <submittedName>
        <fullName evidence="1">Uncharacterized protein</fullName>
    </submittedName>
</protein>